<protein>
    <recommendedName>
        <fullName evidence="3">Lipoprotein</fullName>
    </recommendedName>
</protein>
<organism evidence="1 2">
    <name type="scientific">Motiliproteus coralliicola</name>
    <dbReference type="NCBI Taxonomy" id="2283196"/>
    <lineage>
        <taxon>Bacteria</taxon>
        <taxon>Pseudomonadati</taxon>
        <taxon>Pseudomonadota</taxon>
        <taxon>Gammaproteobacteria</taxon>
        <taxon>Oceanospirillales</taxon>
        <taxon>Oceanospirillaceae</taxon>
        <taxon>Motiliproteus</taxon>
    </lineage>
</organism>
<accession>A0A369WSG9</accession>
<gene>
    <name evidence="1" type="ORF">DV711_00510</name>
</gene>
<name>A0A369WSG9_9GAMM</name>
<evidence type="ECO:0000313" key="2">
    <source>
        <dbReference type="Proteomes" id="UP000253769"/>
    </source>
</evidence>
<dbReference type="OrthoDB" id="5866325at2"/>
<dbReference type="EMBL" id="QQOH01000001">
    <property type="protein sequence ID" value="RDE24123.1"/>
    <property type="molecule type" value="Genomic_DNA"/>
</dbReference>
<proteinExistence type="predicted"/>
<dbReference type="PROSITE" id="PS51257">
    <property type="entry name" value="PROKAR_LIPOPROTEIN"/>
    <property type="match status" value="1"/>
</dbReference>
<evidence type="ECO:0000313" key="1">
    <source>
        <dbReference type="EMBL" id="RDE24123.1"/>
    </source>
</evidence>
<sequence>MLYQRLLTPLLLIGITLFLSGCNDFNVRNLAKSDVDMIVDLHLAELDQLNRQLLIKLYKRNPRELRKNPKHSIESRLRQLQLPPPEQQPNYRFAELGNRVGNQALRLAFDPDFSGDRVFALVVGMKSMLHAAYSMKTELFLLDELNHQLLYNSARNLEIINWRLNNFRDPNNELYLLSNGYQNGIANLSFERLFGKMILIQDMMAKVVADRNNRTINTVVHSVASTALMPIPF</sequence>
<dbReference type="Proteomes" id="UP000253769">
    <property type="component" value="Unassembled WGS sequence"/>
</dbReference>
<keyword evidence="2" id="KW-1185">Reference proteome</keyword>
<comment type="caution">
    <text evidence="1">The sequence shown here is derived from an EMBL/GenBank/DDBJ whole genome shotgun (WGS) entry which is preliminary data.</text>
</comment>
<evidence type="ECO:0008006" key="3">
    <source>
        <dbReference type="Google" id="ProtNLM"/>
    </source>
</evidence>
<reference evidence="1 2" key="1">
    <citation type="submission" date="2018-07" db="EMBL/GenBank/DDBJ databases">
        <title>Motiliproteus coralliicola sp. nov., a bacterium isolated from Coral.</title>
        <authorList>
            <person name="Wang G."/>
        </authorList>
    </citation>
    <scope>NUCLEOTIDE SEQUENCE [LARGE SCALE GENOMIC DNA]</scope>
    <source>
        <strain evidence="1 2">C34</strain>
    </source>
</reference>
<dbReference type="AlphaFoldDB" id="A0A369WSG9"/>